<accession>A0A0E9Q267</accession>
<dbReference type="EMBL" id="GBXM01097960">
    <property type="protein sequence ID" value="JAH10617.1"/>
    <property type="molecule type" value="Transcribed_RNA"/>
</dbReference>
<keyword evidence="1" id="KW-1133">Transmembrane helix</keyword>
<reference evidence="2" key="2">
    <citation type="journal article" date="2015" name="Fish Shellfish Immunol.">
        <title>Early steps in the European eel (Anguilla anguilla)-Vibrio vulnificus interaction in the gills: Role of the RtxA13 toxin.</title>
        <authorList>
            <person name="Callol A."/>
            <person name="Pajuelo D."/>
            <person name="Ebbesson L."/>
            <person name="Teles M."/>
            <person name="MacKenzie S."/>
            <person name="Amaro C."/>
        </authorList>
    </citation>
    <scope>NUCLEOTIDE SEQUENCE</scope>
</reference>
<protein>
    <submittedName>
        <fullName evidence="2">Uncharacterized protein</fullName>
    </submittedName>
</protein>
<feature type="transmembrane region" description="Helical" evidence="1">
    <location>
        <begin position="49"/>
        <end position="75"/>
    </location>
</feature>
<proteinExistence type="predicted"/>
<reference evidence="2" key="1">
    <citation type="submission" date="2014-11" db="EMBL/GenBank/DDBJ databases">
        <authorList>
            <person name="Amaro Gonzalez C."/>
        </authorList>
    </citation>
    <scope>NUCLEOTIDE SEQUENCE</scope>
</reference>
<sequence length="81" mass="9342">MFMQIVKTQAQTLAQVFQRRGAVKTIFKAYTKKEKWNGVILSQFYPAEILMSLVFFFLNLKFLFCGIGHLVPLLIAGLTFH</sequence>
<name>A0A0E9Q267_ANGAN</name>
<evidence type="ECO:0000313" key="2">
    <source>
        <dbReference type="EMBL" id="JAH10617.1"/>
    </source>
</evidence>
<keyword evidence="1" id="KW-0812">Transmembrane</keyword>
<evidence type="ECO:0000256" key="1">
    <source>
        <dbReference type="SAM" id="Phobius"/>
    </source>
</evidence>
<dbReference type="AlphaFoldDB" id="A0A0E9Q267"/>
<keyword evidence="1" id="KW-0472">Membrane</keyword>
<organism evidence="2">
    <name type="scientific">Anguilla anguilla</name>
    <name type="common">European freshwater eel</name>
    <name type="synonym">Muraena anguilla</name>
    <dbReference type="NCBI Taxonomy" id="7936"/>
    <lineage>
        <taxon>Eukaryota</taxon>
        <taxon>Metazoa</taxon>
        <taxon>Chordata</taxon>
        <taxon>Craniata</taxon>
        <taxon>Vertebrata</taxon>
        <taxon>Euteleostomi</taxon>
        <taxon>Actinopterygii</taxon>
        <taxon>Neopterygii</taxon>
        <taxon>Teleostei</taxon>
        <taxon>Anguilliformes</taxon>
        <taxon>Anguillidae</taxon>
        <taxon>Anguilla</taxon>
    </lineage>
</organism>